<protein>
    <submittedName>
        <fullName evidence="4">Uncharacterized protein LOC129342850 isoform X17</fullName>
    </submittedName>
</protein>
<organism evidence="3 4">
    <name type="scientific">Eublepharis macularius</name>
    <name type="common">Leopard gecko</name>
    <name type="synonym">Cyrtodactylus macularius</name>
    <dbReference type="NCBI Taxonomy" id="481883"/>
    <lineage>
        <taxon>Eukaryota</taxon>
        <taxon>Metazoa</taxon>
        <taxon>Chordata</taxon>
        <taxon>Craniata</taxon>
        <taxon>Vertebrata</taxon>
        <taxon>Euteleostomi</taxon>
        <taxon>Lepidosauria</taxon>
        <taxon>Squamata</taxon>
        <taxon>Bifurcata</taxon>
        <taxon>Gekkota</taxon>
        <taxon>Eublepharidae</taxon>
        <taxon>Eublepharinae</taxon>
        <taxon>Eublepharis</taxon>
    </lineage>
</organism>
<sequence>MKLQAVAAVLLVFLICPKESESAPDPFFEDFLSLPGKLADEFKKVAELPAKFYKKLKDKLAVAKPPPPAEPAPEAPPPEEPAPEAPPPAEPAPEAPPPEEPAPEAPPPAEPAPEAPPPEEPAPEAPPPAEPAPEAPPPAEPAPEASAAK</sequence>
<accession>A0AA97KAX1</accession>
<dbReference type="Proteomes" id="UP001190640">
    <property type="component" value="Chromosome 15"/>
</dbReference>
<feature type="signal peptide" evidence="2">
    <location>
        <begin position="1"/>
        <end position="22"/>
    </location>
</feature>
<evidence type="ECO:0000256" key="1">
    <source>
        <dbReference type="SAM" id="MobiDB-lite"/>
    </source>
</evidence>
<dbReference type="AlphaFoldDB" id="A0AA97KAX1"/>
<name>A0AA97KAX1_EUBMA</name>
<dbReference type="RefSeq" id="XP_054854770.1">
    <property type="nucleotide sequence ID" value="XM_054998795.1"/>
</dbReference>
<feature type="compositionally biased region" description="Pro residues" evidence="1">
    <location>
        <begin position="64"/>
        <end position="141"/>
    </location>
</feature>
<feature type="region of interest" description="Disordered" evidence="1">
    <location>
        <begin position="62"/>
        <end position="149"/>
    </location>
</feature>
<feature type="chain" id="PRO_5041674919" evidence="2">
    <location>
        <begin position="23"/>
        <end position="149"/>
    </location>
</feature>
<proteinExistence type="predicted"/>
<reference evidence="4" key="1">
    <citation type="submission" date="2025-08" db="UniProtKB">
        <authorList>
            <consortium name="RefSeq"/>
        </authorList>
    </citation>
    <scope>IDENTIFICATION</scope>
    <source>
        <tissue evidence="4">Blood</tissue>
    </source>
</reference>
<gene>
    <name evidence="4" type="primary">LOC129342850</name>
</gene>
<keyword evidence="3" id="KW-1185">Reference proteome</keyword>
<dbReference type="GeneID" id="129342850"/>
<evidence type="ECO:0000313" key="3">
    <source>
        <dbReference type="Proteomes" id="UP001190640"/>
    </source>
</evidence>
<evidence type="ECO:0000313" key="4">
    <source>
        <dbReference type="RefSeq" id="XP_054854770.1"/>
    </source>
</evidence>
<evidence type="ECO:0000256" key="2">
    <source>
        <dbReference type="SAM" id="SignalP"/>
    </source>
</evidence>
<keyword evidence="2" id="KW-0732">Signal</keyword>